<evidence type="ECO:0000259" key="1">
    <source>
        <dbReference type="Pfam" id="PF22607"/>
    </source>
</evidence>
<proteinExistence type="predicted"/>
<evidence type="ECO:0000313" key="3">
    <source>
        <dbReference type="Proteomes" id="UP000800038"/>
    </source>
</evidence>
<organism evidence="2 3">
    <name type="scientific">Clathrospora elynae</name>
    <dbReference type="NCBI Taxonomy" id="706981"/>
    <lineage>
        <taxon>Eukaryota</taxon>
        <taxon>Fungi</taxon>
        <taxon>Dikarya</taxon>
        <taxon>Ascomycota</taxon>
        <taxon>Pezizomycotina</taxon>
        <taxon>Dothideomycetes</taxon>
        <taxon>Pleosporomycetidae</taxon>
        <taxon>Pleosporales</taxon>
        <taxon>Diademaceae</taxon>
        <taxon>Clathrospora</taxon>
    </lineage>
</organism>
<dbReference type="OrthoDB" id="16820at2759"/>
<dbReference type="SUPFAM" id="SSF51905">
    <property type="entry name" value="FAD/NAD(P)-binding domain"/>
    <property type="match status" value="1"/>
</dbReference>
<dbReference type="AlphaFoldDB" id="A0A6A5S4P3"/>
<dbReference type="EMBL" id="ML976249">
    <property type="protein sequence ID" value="KAF1935631.1"/>
    <property type="molecule type" value="Genomic_DNA"/>
</dbReference>
<dbReference type="PANTHER" id="PTHR47469:SF2">
    <property type="entry name" value="OS06G0597600 PROTEIN"/>
    <property type="match status" value="1"/>
</dbReference>
<dbReference type="Gene3D" id="3.30.9.60">
    <property type="match status" value="1"/>
</dbReference>
<reference evidence="2" key="1">
    <citation type="journal article" date="2020" name="Stud. Mycol.">
        <title>101 Dothideomycetes genomes: a test case for predicting lifestyles and emergence of pathogens.</title>
        <authorList>
            <person name="Haridas S."/>
            <person name="Albert R."/>
            <person name="Binder M."/>
            <person name="Bloem J."/>
            <person name="Labutti K."/>
            <person name="Salamov A."/>
            <person name="Andreopoulos B."/>
            <person name="Baker S."/>
            <person name="Barry K."/>
            <person name="Bills G."/>
            <person name="Bluhm B."/>
            <person name="Cannon C."/>
            <person name="Castanera R."/>
            <person name="Culley D."/>
            <person name="Daum C."/>
            <person name="Ezra D."/>
            <person name="Gonzalez J."/>
            <person name="Henrissat B."/>
            <person name="Kuo A."/>
            <person name="Liang C."/>
            <person name="Lipzen A."/>
            <person name="Lutzoni F."/>
            <person name="Magnuson J."/>
            <person name="Mondo S."/>
            <person name="Nolan M."/>
            <person name="Ohm R."/>
            <person name="Pangilinan J."/>
            <person name="Park H.-J."/>
            <person name="Ramirez L."/>
            <person name="Alfaro M."/>
            <person name="Sun H."/>
            <person name="Tritt A."/>
            <person name="Yoshinaga Y."/>
            <person name="Zwiers L.-H."/>
            <person name="Turgeon B."/>
            <person name="Goodwin S."/>
            <person name="Spatafora J."/>
            <person name="Crous P."/>
            <person name="Grigoriev I."/>
        </authorList>
    </citation>
    <scope>NUCLEOTIDE SEQUENCE</scope>
    <source>
        <strain evidence="2">CBS 161.51</strain>
    </source>
</reference>
<dbReference type="PANTHER" id="PTHR47469">
    <property type="entry name" value="MONOOXYGENASE-LIKE"/>
    <property type="match status" value="1"/>
</dbReference>
<dbReference type="PRINTS" id="PR00420">
    <property type="entry name" value="RNGMNOXGNASE"/>
</dbReference>
<dbReference type="InterPro" id="IPR036188">
    <property type="entry name" value="FAD/NAD-bd_sf"/>
</dbReference>
<protein>
    <submittedName>
        <fullName evidence="2">FAD/NAD(P)-binding domain-containing protein</fullName>
    </submittedName>
</protein>
<feature type="domain" description="2,6-dihydroxypyridine 3-monooxygenase substrate binding" evidence="1">
    <location>
        <begin position="185"/>
        <end position="305"/>
    </location>
</feature>
<name>A0A6A5S4P3_9PLEO</name>
<dbReference type="InterPro" id="IPR053212">
    <property type="entry name" value="DHP_3-monooxygenase"/>
</dbReference>
<dbReference type="SUPFAM" id="SSF54373">
    <property type="entry name" value="FAD-linked reductases, C-terminal domain"/>
    <property type="match status" value="1"/>
</dbReference>
<accession>A0A6A5S4P3</accession>
<sequence>MVQILIVGGSITGLMVALCLRSLGYNIRILETRDKLQSEAGLSLGPDIQKLLQQYVPWINLDSVAVQNTGCVFYDSKGEVSHEVPLPGGSEKVMTSTWDAVYHLLLKDLEAGTNGHGQVWLDFRCHVIDVREEGEQMKVKYQCMRGEGKNERVEQMEEEADLVIGADGANSTVRRMVLPELKAEYAGYLAWRGEFQVPNLEGKLKSVLEGKLGFLKMAESKSYILLYAKPSKEQSKHLVEWCWYYPCEKPSEYLKDKDGLEHQTTVTPDRFNPDVWKKHLASTTVPLWIKPSLEQCKAPLLSAITSLTGEQSVFFGGRLILLGDALCQLRPHLGESSNVAAHQVIQLVEAIRGKALKDWDLEIWEKYELLYAQERARSSKKAGEGYMG</sequence>
<dbReference type="InterPro" id="IPR054707">
    <property type="entry name" value="DhpH_subs-bd"/>
</dbReference>
<dbReference type="Proteomes" id="UP000800038">
    <property type="component" value="Unassembled WGS sequence"/>
</dbReference>
<gene>
    <name evidence="2" type="ORF">EJ02DRAFT_388841</name>
</gene>
<dbReference type="Gene3D" id="3.50.50.60">
    <property type="entry name" value="FAD/NAD(P)-binding domain"/>
    <property type="match status" value="2"/>
</dbReference>
<keyword evidence="3" id="KW-1185">Reference proteome</keyword>
<dbReference type="Pfam" id="PF22607">
    <property type="entry name" value="FAD_binding-like"/>
    <property type="match status" value="1"/>
</dbReference>
<evidence type="ECO:0000313" key="2">
    <source>
        <dbReference type="EMBL" id="KAF1935631.1"/>
    </source>
</evidence>